<dbReference type="OrthoDB" id="2014825at2759"/>
<evidence type="ECO:0000256" key="1">
    <source>
        <dbReference type="ARBA" id="ARBA00022676"/>
    </source>
</evidence>
<feature type="region of interest" description="Important for donor substrate binding" evidence="3">
    <location>
        <begin position="113"/>
        <end position="114"/>
    </location>
</feature>
<organism evidence="6 7">
    <name type="scientific">Strongylocentrotus purpuratus</name>
    <name type="common">Purple sea urchin</name>
    <dbReference type="NCBI Taxonomy" id="7668"/>
    <lineage>
        <taxon>Eukaryota</taxon>
        <taxon>Metazoa</taxon>
        <taxon>Echinodermata</taxon>
        <taxon>Eleutherozoa</taxon>
        <taxon>Echinozoa</taxon>
        <taxon>Echinoidea</taxon>
        <taxon>Euechinoidea</taxon>
        <taxon>Echinacea</taxon>
        <taxon>Camarodonta</taxon>
        <taxon>Echinidea</taxon>
        <taxon>Strongylocentrotidae</taxon>
        <taxon>Strongylocentrotus</taxon>
    </lineage>
</organism>
<dbReference type="PANTHER" id="PTHR13132:SF29">
    <property type="entry name" value="ALPHA-(1,6)-FUCOSYLTRANSFERASE"/>
    <property type="match status" value="1"/>
</dbReference>
<feature type="domain" description="GT23" evidence="5">
    <location>
        <begin position="1"/>
        <end position="241"/>
    </location>
</feature>
<dbReference type="GO" id="GO:0046921">
    <property type="term" value="F:alpha-(1-&gt;6)-fucosyltransferase activity"/>
    <property type="evidence" value="ECO:0000318"/>
    <property type="project" value="GO_Central"/>
</dbReference>
<evidence type="ECO:0000313" key="7">
    <source>
        <dbReference type="Proteomes" id="UP000007110"/>
    </source>
</evidence>
<keyword evidence="1 3" id="KW-0328">Glycosyltransferase</keyword>
<dbReference type="Pfam" id="PF19745">
    <property type="entry name" value="FUT8_N_cat"/>
    <property type="match status" value="1"/>
</dbReference>
<accession>A0A7M7PDB1</accession>
<keyword evidence="7" id="KW-1185">Reference proteome</keyword>
<dbReference type="EnsemblMetazoa" id="XM_030993667">
    <property type="protein sequence ID" value="XP_030849527"/>
    <property type="gene ID" value="LOC115927592"/>
</dbReference>
<dbReference type="InterPro" id="IPR045573">
    <property type="entry name" value="Fut8_N_cat"/>
</dbReference>
<evidence type="ECO:0000256" key="4">
    <source>
        <dbReference type="SAM" id="MobiDB-lite"/>
    </source>
</evidence>
<proteinExistence type="inferred from homology"/>
<dbReference type="PANTHER" id="PTHR13132">
    <property type="entry name" value="ALPHA- 1,6 -FUCOSYLTRANSFERASE"/>
    <property type="match status" value="1"/>
</dbReference>
<name>A0A7M7PDB1_STRPU</name>
<reference evidence="7" key="1">
    <citation type="submission" date="2015-02" db="EMBL/GenBank/DDBJ databases">
        <title>Genome sequencing for Strongylocentrotus purpuratus.</title>
        <authorList>
            <person name="Murali S."/>
            <person name="Liu Y."/>
            <person name="Vee V."/>
            <person name="English A."/>
            <person name="Wang M."/>
            <person name="Skinner E."/>
            <person name="Han Y."/>
            <person name="Muzny D.M."/>
            <person name="Worley K.C."/>
            <person name="Gibbs R.A."/>
        </authorList>
    </citation>
    <scope>NUCLEOTIDE SEQUENCE</scope>
</reference>
<sequence length="275" mass="31738">MKQTAADTASSRMQQTAAYCSGHSPNGNESIQVVKLPLVRQFAKTNKIPDFLPLAIPEDISERLRRVHSKPLVWWIGQIFTYILRPQPQTQEFIDKKATALGFTHPIVGIHVRRTDKLDMEAKFHGIEEYMDHVEKYYQQLEKRQAVNVRRVFLATDDVGLLYEAKKKYPGYVFVSDNNISQSARVRVRWSEESLMGIIVDLHLLARSDFVVCTCSSNICRLVYEMMQHSNLDASEKLISVDREYFWWGQNAKAKGKTAKMPVYERAENFYLDGV</sequence>
<dbReference type="Gene3D" id="3.40.50.11350">
    <property type="match status" value="1"/>
</dbReference>
<dbReference type="RefSeq" id="XP_030849527.1">
    <property type="nucleotide sequence ID" value="XM_030993667.1"/>
</dbReference>
<dbReference type="OMA" id="WWIGQIF"/>
<dbReference type="FunFam" id="3.40.50.11350:FF:000016">
    <property type="entry name" value="Uncharacterized protein"/>
    <property type="match status" value="1"/>
</dbReference>
<dbReference type="InParanoid" id="A0A7M7PDB1"/>
<comment type="similarity">
    <text evidence="3">Belongs to the glycosyltransferase 23 family.</text>
</comment>
<evidence type="ECO:0000256" key="3">
    <source>
        <dbReference type="PROSITE-ProRule" id="PRU00992"/>
    </source>
</evidence>
<keyword evidence="2 3" id="KW-0808">Transferase</keyword>
<protein>
    <recommendedName>
        <fullName evidence="5">GT23 domain-containing protein</fullName>
    </recommendedName>
</protein>
<evidence type="ECO:0000259" key="5">
    <source>
        <dbReference type="PROSITE" id="PS51659"/>
    </source>
</evidence>
<dbReference type="AlphaFoldDB" id="A0A7M7PDB1"/>
<evidence type="ECO:0000256" key="2">
    <source>
        <dbReference type="ARBA" id="ARBA00022679"/>
    </source>
</evidence>
<dbReference type="PROSITE" id="PS51659">
    <property type="entry name" value="GT23"/>
    <property type="match status" value="1"/>
</dbReference>
<dbReference type="GeneID" id="115927592"/>
<feature type="region of interest" description="Disordered" evidence="4">
    <location>
        <begin position="1"/>
        <end position="22"/>
    </location>
</feature>
<reference evidence="6" key="2">
    <citation type="submission" date="2021-01" db="UniProtKB">
        <authorList>
            <consortium name="EnsemblMetazoa"/>
        </authorList>
    </citation>
    <scope>IDENTIFICATION</scope>
</reference>
<dbReference type="GO" id="GO:0006487">
    <property type="term" value="P:protein N-linked glycosylation"/>
    <property type="evidence" value="ECO:0000318"/>
    <property type="project" value="GO_Central"/>
</dbReference>
<dbReference type="InterPro" id="IPR027350">
    <property type="entry name" value="GT23_dom"/>
</dbReference>
<dbReference type="KEGG" id="spu:115927592"/>
<dbReference type="Proteomes" id="UP000007110">
    <property type="component" value="Unassembled WGS sequence"/>
</dbReference>
<dbReference type="CDD" id="cd11300">
    <property type="entry name" value="Fut8_like"/>
    <property type="match status" value="1"/>
</dbReference>
<evidence type="ECO:0000313" key="6">
    <source>
        <dbReference type="EnsemblMetazoa" id="XP_030849527"/>
    </source>
</evidence>